<dbReference type="PIRSF" id="PIRSF005954">
    <property type="entry name" value="Thrmst_ogg"/>
    <property type="match status" value="1"/>
</dbReference>
<dbReference type="Gene3D" id="1.10.1670.10">
    <property type="entry name" value="Helix-hairpin-Helix base-excision DNA repair enzymes (C-terminal)"/>
    <property type="match status" value="1"/>
</dbReference>
<protein>
    <submittedName>
        <fullName evidence="8">N-glycosylase/DNA lyase</fullName>
        <ecNumber evidence="8">3.2.2.-</ecNumber>
        <ecNumber evidence="8">4.2.99.18</ecNumber>
    </submittedName>
</protein>
<keyword evidence="5" id="KW-0511">Multifunctional enzyme</keyword>
<reference evidence="8" key="1">
    <citation type="submission" date="2014-09" db="EMBL/GenBank/DDBJ databases">
        <authorList>
            <person name="Probst J Alexander"/>
        </authorList>
    </citation>
    <scope>NUCLEOTIDE SEQUENCE</scope>
</reference>
<evidence type="ECO:0000256" key="2">
    <source>
        <dbReference type="ARBA" id="ARBA00022801"/>
    </source>
</evidence>
<keyword evidence="4 8" id="KW-0456">Lyase</keyword>
<organism evidence="8">
    <name type="scientific">groundwater metagenome</name>
    <dbReference type="NCBI Taxonomy" id="717931"/>
    <lineage>
        <taxon>unclassified sequences</taxon>
        <taxon>metagenomes</taxon>
        <taxon>ecological metagenomes</taxon>
    </lineage>
</organism>
<keyword evidence="1" id="KW-0227">DNA damage</keyword>
<dbReference type="InterPro" id="IPR003265">
    <property type="entry name" value="HhH-GPD_domain"/>
</dbReference>
<evidence type="ECO:0000256" key="5">
    <source>
        <dbReference type="ARBA" id="ARBA00023268"/>
    </source>
</evidence>
<dbReference type="GO" id="GO:0140078">
    <property type="term" value="F:class I DNA-(apurinic or apyrimidinic site) endonuclease activity"/>
    <property type="evidence" value="ECO:0007669"/>
    <property type="project" value="UniProtKB-EC"/>
</dbReference>
<dbReference type="GO" id="GO:0016799">
    <property type="term" value="F:hydrolase activity, hydrolyzing N-glycosyl compounds"/>
    <property type="evidence" value="ECO:0007669"/>
    <property type="project" value="InterPro"/>
</dbReference>
<keyword evidence="6 8" id="KW-0326">Glycosidase</keyword>
<evidence type="ECO:0000256" key="3">
    <source>
        <dbReference type="ARBA" id="ARBA00023204"/>
    </source>
</evidence>
<evidence type="ECO:0000256" key="4">
    <source>
        <dbReference type="ARBA" id="ARBA00023239"/>
    </source>
</evidence>
<dbReference type="InterPro" id="IPR012092">
    <property type="entry name" value="DNA_glyclase/AP_lyase_Ogg"/>
</dbReference>
<dbReference type="NCBIfam" id="NF002305">
    <property type="entry name" value="PRK01229.1"/>
    <property type="match status" value="1"/>
</dbReference>
<dbReference type="Pfam" id="PF22175">
    <property type="entry name" value="Ogg-HhH"/>
    <property type="match status" value="1"/>
</dbReference>
<dbReference type="HAMAP" id="MF_00241">
    <property type="entry name" value="Ogg"/>
    <property type="match status" value="1"/>
</dbReference>
<gene>
    <name evidence="8" type="primary">ogg</name>
    <name evidence="8" type="ORF">MSIBF_A2060009</name>
</gene>
<dbReference type="GO" id="GO:0006284">
    <property type="term" value="P:base-excision repair"/>
    <property type="evidence" value="ECO:0007669"/>
    <property type="project" value="InterPro"/>
</dbReference>
<name>A0A098E895_9ZZZZ</name>
<dbReference type="InterPro" id="IPR023170">
    <property type="entry name" value="HhH_base_excis_C"/>
</dbReference>
<accession>A0A098E895</accession>
<keyword evidence="2 8" id="KW-0378">Hydrolase</keyword>
<dbReference type="SMART" id="SM00478">
    <property type="entry name" value="ENDO3c"/>
    <property type="match status" value="1"/>
</dbReference>
<dbReference type="EMBL" id="CCXY01000120">
    <property type="protein sequence ID" value="CEG12238.1"/>
    <property type="molecule type" value="Genomic_DNA"/>
</dbReference>
<dbReference type="Gene3D" id="1.10.340.30">
    <property type="entry name" value="Hypothetical protein, domain 2"/>
    <property type="match status" value="1"/>
</dbReference>
<evidence type="ECO:0000256" key="1">
    <source>
        <dbReference type="ARBA" id="ARBA00022763"/>
    </source>
</evidence>
<dbReference type="SUPFAM" id="SSF48150">
    <property type="entry name" value="DNA-glycosylase"/>
    <property type="match status" value="1"/>
</dbReference>
<dbReference type="InterPro" id="IPR011257">
    <property type="entry name" value="DNA_glycosylase"/>
</dbReference>
<proteinExistence type="inferred from homology"/>
<sequence length="232" mass="27291">MNANTSYLKIEVKIKDIQKDKVVLNTVKKRINEFEENFKGDNLLWFKELCFCLLTANFKAETCIKICEKEKKNDTFLNFSFAELSRFLKENNHRFPNTRAKFIVEARKYKLNLKDILTKAENENHLTSLGDFQNKFGNEAREFLVKNIKGIGYKEASHFLRNVGYKNFAILDRHILMTLYENKIISEIPKQLNKNTYIKIENLMKIIGGDLKISLAELDLYLWYSKTGKILK</sequence>
<dbReference type="AlphaFoldDB" id="A0A098E895"/>
<dbReference type="EC" id="4.2.99.18" evidence="8"/>
<feature type="domain" description="HhH-GPD" evidence="7">
    <location>
        <begin position="54"/>
        <end position="227"/>
    </location>
</feature>
<evidence type="ECO:0000256" key="6">
    <source>
        <dbReference type="ARBA" id="ARBA00023295"/>
    </source>
</evidence>
<evidence type="ECO:0000259" key="7">
    <source>
        <dbReference type="SMART" id="SM00478"/>
    </source>
</evidence>
<keyword evidence="3" id="KW-0234">DNA repair</keyword>
<dbReference type="EC" id="3.2.2.-" evidence="8"/>
<evidence type="ECO:0000313" key="8">
    <source>
        <dbReference type="EMBL" id="CEG12238.1"/>
    </source>
</evidence>